<organism evidence="2 3">
    <name type="scientific">Vibrio paucivorans</name>
    <dbReference type="NCBI Taxonomy" id="2829489"/>
    <lineage>
        <taxon>Bacteria</taxon>
        <taxon>Pseudomonadati</taxon>
        <taxon>Pseudomonadota</taxon>
        <taxon>Gammaproteobacteria</taxon>
        <taxon>Vibrionales</taxon>
        <taxon>Vibrionaceae</taxon>
        <taxon>Vibrio</taxon>
    </lineage>
</organism>
<dbReference type="Gene3D" id="3.10.450.50">
    <property type="match status" value="1"/>
</dbReference>
<dbReference type="Proteomes" id="UP001155586">
    <property type="component" value="Unassembled WGS sequence"/>
</dbReference>
<accession>A0A9X3CE78</accession>
<protein>
    <submittedName>
        <fullName evidence="2">DUF4440 domain-containing protein</fullName>
    </submittedName>
</protein>
<evidence type="ECO:0000313" key="2">
    <source>
        <dbReference type="EMBL" id="MCW8334148.1"/>
    </source>
</evidence>
<evidence type="ECO:0000259" key="1">
    <source>
        <dbReference type="Pfam" id="PF14534"/>
    </source>
</evidence>
<dbReference type="AlphaFoldDB" id="A0A9X3CE78"/>
<dbReference type="InterPro" id="IPR027843">
    <property type="entry name" value="DUF4440"/>
</dbReference>
<dbReference type="Pfam" id="PF14534">
    <property type="entry name" value="DUF4440"/>
    <property type="match status" value="1"/>
</dbReference>
<evidence type="ECO:0000313" key="3">
    <source>
        <dbReference type="Proteomes" id="UP001155586"/>
    </source>
</evidence>
<dbReference type="InterPro" id="IPR032710">
    <property type="entry name" value="NTF2-like_dom_sf"/>
</dbReference>
<proteinExistence type="predicted"/>
<gene>
    <name evidence="2" type="ORF">MD483_09960</name>
</gene>
<sequence length="136" mass="15633">MQTLIDQEVALHHYDVCQDRSVVSRLLHPDFKEVGESGNSYDFTSINELMKTEKPSRGFLHSQDYECVVLGTNTQMLLYKTAWNDGLGHVRHYAKRSSIWVFNGSHWQMQYHQGTACSPFKLAENISARRNELSPA</sequence>
<dbReference type="RefSeq" id="WP_265687541.1">
    <property type="nucleotide sequence ID" value="NZ_JAKRRX010000047.1"/>
</dbReference>
<reference evidence="2" key="1">
    <citation type="submission" date="2022-02" db="EMBL/GenBank/DDBJ databases">
        <title>Vibrio sp. nov., a new bacterium isolated from Bohai sea, China.</title>
        <authorList>
            <person name="Yuan Y."/>
        </authorList>
    </citation>
    <scope>NUCLEOTIDE SEQUENCE</scope>
    <source>
        <strain evidence="2">DBSS07</strain>
    </source>
</reference>
<dbReference type="EMBL" id="JAKRRX010000047">
    <property type="protein sequence ID" value="MCW8334148.1"/>
    <property type="molecule type" value="Genomic_DNA"/>
</dbReference>
<name>A0A9X3CE78_9VIBR</name>
<keyword evidence="3" id="KW-1185">Reference proteome</keyword>
<comment type="caution">
    <text evidence="2">The sequence shown here is derived from an EMBL/GenBank/DDBJ whole genome shotgun (WGS) entry which is preliminary data.</text>
</comment>
<dbReference type="SUPFAM" id="SSF54427">
    <property type="entry name" value="NTF2-like"/>
    <property type="match status" value="1"/>
</dbReference>
<feature type="domain" description="DUF4440" evidence="1">
    <location>
        <begin position="16"/>
        <end position="109"/>
    </location>
</feature>